<dbReference type="InterPro" id="IPR013249">
    <property type="entry name" value="RNA_pol_sigma70_r4_t2"/>
</dbReference>
<keyword evidence="9" id="KW-1185">Reference proteome</keyword>
<dbReference type="InterPro" id="IPR036388">
    <property type="entry name" value="WH-like_DNA-bd_sf"/>
</dbReference>
<dbReference type="NCBIfam" id="TIGR02937">
    <property type="entry name" value="sigma70-ECF"/>
    <property type="match status" value="1"/>
</dbReference>
<keyword evidence="4" id="KW-0238">DNA-binding</keyword>
<keyword evidence="5" id="KW-0804">Transcription</keyword>
<gene>
    <name evidence="8" type="ORF">GCM10009843_29660</name>
</gene>
<reference evidence="9" key="1">
    <citation type="journal article" date="2019" name="Int. J. Syst. Evol. Microbiol.">
        <title>The Global Catalogue of Microorganisms (GCM) 10K type strain sequencing project: providing services to taxonomists for standard genome sequencing and annotation.</title>
        <authorList>
            <consortium name="The Broad Institute Genomics Platform"/>
            <consortium name="The Broad Institute Genome Sequencing Center for Infectious Disease"/>
            <person name="Wu L."/>
            <person name="Ma J."/>
        </authorList>
    </citation>
    <scope>NUCLEOTIDE SEQUENCE [LARGE SCALE GENOMIC DNA]</scope>
    <source>
        <strain evidence="9">JCM 16021</strain>
    </source>
</reference>
<dbReference type="EMBL" id="BAAAQQ010000013">
    <property type="protein sequence ID" value="GAA2128784.1"/>
    <property type="molecule type" value="Genomic_DNA"/>
</dbReference>
<comment type="similarity">
    <text evidence="1">Belongs to the sigma-70 factor family. ECF subfamily.</text>
</comment>
<evidence type="ECO:0000256" key="5">
    <source>
        <dbReference type="ARBA" id="ARBA00023163"/>
    </source>
</evidence>
<feature type="domain" description="RNA polymerase sigma-70 region 2" evidence="6">
    <location>
        <begin position="13"/>
        <end position="78"/>
    </location>
</feature>
<dbReference type="PANTHER" id="PTHR43133:SF50">
    <property type="entry name" value="ECF RNA POLYMERASE SIGMA FACTOR SIGM"/>
    <property type="match status" value="1"/>
</dbReference>
<evidence type="ECO:0000256" key="4">
    <source>
        <dbReference type="ARBA" id="ARBA00023125"/>
    </source>
</evidence>
<dbReference type="Proteomes" id="UP001500575">
    <property type="component" value="Unassembled WGS sequence"/>
</dbReference>
<dbReference type="Gene3D" id="1.10.10.10">
    <property type="entry name" value="Winged helix-like DNA-binding domain superfamily/Winged helix DNA-binding domain"/>
    <property type="match status" value="1"/>
</dbReference>
<evidence type="ECO:0000259" key="7">
    <source>
        <dbReference type="Pfam" id="PF08281"/>
    </source>
</evidence>
<dbReference type="PANTHER" id="PTHR43133">
    <property type="entry name" value="RNA POLYMERASE ECF-TYPE SIGMA FACTO"/>
    <property type="match status" value="1"/>
</dbReference>
<dbReference type="InterPro" id="IPR014284">
    <property type="entry name" value="RNA_pol_sigma-70_dom"/>
</dbReference>
<dbReference type="Gene3D" id="1.10.1740.10">
    <property type="match status" value="1"/>
</dbReference>
<accession>A0ABP5KE63</accession>
<dbReference type="SUPFAM" id="SSF88946">
    <property type="entry name" value="Sigma2 domain of RNA polymerase sigma factors"/>
    <property type="match status" value="1"/>
</dbReference>
<evidence type="ECO:0000256" key="2">
    <source>
        <dbReference type="ARBA" id="ARBA00023015"/>
    </source>
</evidence>
<dbReference type="InterPro" id="IPR013324">
    <property type="entry name" value="RNA_pol_sigma_r3/r4-like"/>
</dbReference>
<dbReference type="Pfam" id="PF08281">
    <property type="entry name" value="Sigma70_r4_2"/>
    <property type="match status" value="1"/>
</dbReference>
<dbReference type="InterPro" id="IPR007627">
    <property type="entry name" value="RNA_pol_sigma70_r2"/>
</dbReference>
<comment type="caution">
    <text evidence="8">The sequence shown here is derived from an EMBL/GenBank/DDBJ whole genome shotgun (WGS) entry which is preliminary data.</text>
</comment>
<name>A0ABP5KE63_9ACTN</name>
<evidence type="ECO:0000256" key="1">
    <source>
        <dbReference type="ARBA" id="ARBA00010641"/>
    </source>
</evidence>
<dbReference type="SUPFAM" id="SSF88659">
    <property type="entry name" value="Sigma3 and sigma4 domains of RNA polymerase sigma factors"/>
    <property type="match status" value="1"/>
</dbReference>
<evidence type="ECO:0000259" key="6">
    <source>
        <dbReference type="Pfam" id="PF04542"/>
    </source>
</evidence>
<protein>
    <submittedName>
        <fullName evidence="8">SigE family RNA polymerase sigma factor</fullName>
    </submittedName>
</protein>
<evidence type="ECO:0000313" key="8">
    <source>
        <dbReference type="EMBL" id="GAA2128784.1"/>
    </source>
</evidence>
<keyword evidence="3" id="KW-0731">Sigma factor</keyword>
<evidence type="ECO:0000313" key="9">
    <source>
        <dbReference type="Proteomes" id="UP001500575"/>
    </source>
</evidence>
<keyword evidence="2" id="KW-0805">Transcription regulation</keyword>
<organism evidence="8 9">
    <name type="scientific">Nocardioides bigeumensis</name>
    <dbReference type="NCBI Taxonomy" id="433657"/>
    <lineage>
        <taxon>Bacteria</taxon>
        <taxon>Bacillati</taxon>
        <taxon>Actinomycetota</taxon>
        <taxon>Actinomycetes</taxon>
        <taxon>Propionibacteriales</taxon>
        <taxon>Nocardioidaceae</taxon>
        <taxon>Nocardioides</taxon>
    </lineage>
</organism>
<dbReference type="RefSeq" id="WP_344304568.1">
    <property type="nucleotide sequence ID" value="NZ_BAAAQQ010000013.1"/>
</dbReference>
<evidence type="ECO:0000256" key="3">
    <source>
        <dbReference type="ARBA" id="ARBA00023082"/>
    </source>
</evidence>
<proteinExistence type="inferred from homology"/>
<dbReference type="InterPro" id="IPR013325">
    <property type="entry name" value="RNA_pol_sigma_r2"/>
</dbReference>
<dbReference type="InterPro" id="IPR039425">
    <property type="entry name" value="RNA_pol_sigma-70-like"/>
</dbReference>
<sequence>MRAQVGDEYDWWFRAAYPKVARTVLLIVHDRAAAEEIAQDAFVQLYRHWSTVQGYERPDLWVRRVAIRLAVQYVKRERMRRQRERLAVETRTEPVPLPDVARAVAGLSPMQRAAVVLYYWADESVFDIARTLEVSESSVKQHLFRARSRLARALDEEVNGDVV</sequence>
<feature type="domain" description="RNA polymerase sigma factor 70 region 4 type 2" evidence="7">
    <location>
        <begin position="100"/>
        <end position="150"/>
    </location>
</feature>
<dbReference type="Pfam" id="PF04542">
    <property type="entry name" value="Sigma70_r2"/>
    <property type="match status" value="1"/>
</dbReference>